<feature type="domain" description="NADP-dependent oxidoreductase" evidence="4">
    <location>
        <begin position="27"/>
        <end position="329"/>
    </location>
</feature>
<dbReference type="Proteomes" id="UP000637513">
    <property type="component" value="Unassembled WGS sequence"/>
</dbReference>
<dbReference type="SUPFAM" id="SSF51430">
    <property type="entry name" value="NAD(P)-linked oxidoreductase"/>
    <property type="match status" value="1"/>
</dbReference>
<dbReference type="InterPro" id="IPR023210">
    <property type="entry name" value="NADP_OxRdtase_dom"/>
</dbReference>
<evidence type="ECO:0000256" key="1">
    <source>
        <dbReference type="ARBA" id="ARBA00006515"/>
    </source>
</evidence>
<comment type="caution">
    <text evidence="5">The sequence shown here is derived from an EMBL/GenBank/DDBJ whole genome shotgun (WGS) entry which is preliminary data.</text>
</comment>
<dbReference type="EMBL" id="JACRSW010000009">
    <property type="protein sequence ID" value="MBC8556628.1"/>
    <property type="molecule type" value="Genomic_DNA"/>
</dbReference>
<dbReference type="Pfam" id="PF00248">
    <property type="entry name" value="Aldo_ket_red"/>
    <property type="match status" value="1"/>
</dbReference>
<keyword evidence="3" id="KW-0560">Oxidoreductase</keyword>
<comment type="similarity">
    <text evidence="1">Belongs to the shaker potassium channel beta subunit family.</text>
</comment>
<dbReference type="Gene3D" id="3.20.20.100">
    <property type="entry name" value="NADP-dependent oxidoreductase domain"/>
    <property type="match status" value="1"/>
</dbReference>
<organism evidence="5 6">
    <name type="scientific">Jutongia hominis</name>
    <dbReference type="NCBI Taxonomy" id="2763664"/>
    <lineage>
        <taxon>Bacteria</taxon>
        <taxon>Bacillati</taxon>
        <taxon>Bacillota</taxon>
        <taxon>Clostridia</taxon>
        <taxon>Lachnospirales</taxon>
        <taxon>Lachnospiraceae</taxon>
        <taxon>Jutongia</taxon>
    </lineage>
</organism>
<evidence type="ECO:0000313" key="5">
    <source>
        <dbReference type="EMBL" id="MBC8556628.1"/>
    </source>
</evidence>
<dbReference type="PANTHER" id="PTHR43150">
    <property type="entry name" value="HYPERKINETIC, ISOFORM M"/>
    <property type="match status" value="1"/>
</dbReference>
<evidence type="ECO:0000259" key="4">
    <source>
        <dbReference type="Pfam" id="PF00248"/>
    </source>
</evidence>
<name>A0ABR7MTT8_9FIRM</name>
<dbReference type="InterPro" id="IPR005399">
    <property type="entry name" value="K_chnl_volt-dep_bsu_KCNAB-rel"/>
</dbReference>
<gene>
    <name evidence="5" type="ORF">H8700_02735</name>
</gene>
<protein>
    <submittedName>
        <fullName evidence="5">Aldo/keto reductase</fullName>
    </submittedName>
</protein>
<proteinExistence type="inferred from homology"/>
<dbReference type="PANTHER" id="PTHR43150:SF4">
    <property type="entry name" value="L-GLYCERALDEHYDE 3-PHOSPHATE REDUCTASE"/>
    <property type="match status" value="1"/>
</dbReference>
<evidence type="ECO:0000313" key="6">
    <source>
        <dbReference type="Proteomes" id="UP000637513"/>
    </source>
</evidence>
<dbReference type="PRINTS" id="PR01577">
    <property type="entry name" value="KCNABCHANNEL"/>
</dbReference>
<dbReference type="InterPro" id="IPR036812">
    <property type="entry name" value="NAD(P)_OxRdtase_dom_sf"/>
</dbReference>
<evidence type="ECO:0000256" key="3">
    <source>
        <dbReference type="ARBA" id="ARBA00023002"/>
    </source>
</evidence>
<reference evidence="5 6" key="1">
    <citation type="submission" date="2020-08" db="EMBL/GenBank/DDBJ databases">
        <title>Genome public.</title>
        <authorList>
            <person name="Liu C."/>
            <person name="Sun Q."/>
        </authorList>
    </citation>
    <scope>NUCLEOTIDE SEQUENCE [LARGE SCALE GENOMIC DNA]</scope>
    <source>
        <strain evidence="5 6">BX3</strain>
    </source>
</reference>
<accession>A0ABR7MTT8</accession>
<dbReference type="RefSeq" id="WP_249302901.1">
    <property type="nucleotide sequence ID" value="NZ_JACRSW010000009.1"/>
</dbReference>
<keyword evidence="6" id="KW-1185">Reference proteome</keyword>
<sequence length="331" mass="37404">MYQAKEERYDQMIYTRCGKSGLKLPKVSLGFWQNFGAQGQFSNMEQIVHTAFDLGITHFDLANNYGHPYNGSAEENFGKILANGMKQYRDEMCISTKAGYEMWAGPYGDRNGSRKYLIASLDQSLQRMGLEYVDIFYHHVYDPDTPLEETAMALDQIVRQGKALYVGISNYNKEQTAEMQKFLAEQKTPFIINQPSYSILNRWIEEDGLDQYAKENGLGLAVFSPLSQGFLTDRYLHGIPKDSRIGKGNTWLGDQLDEKMLAKINALNDIAAKRGQKLSQMALAWCLHNEAVTTVLVGASSPKQLADNVECIRNLDFTKEECDAIDAIVQE</sequence>
<keyword evidence="2" id="KW-0521">NADP</keyword>
<evidence type="ECO:0000256" key="2">
    <source>
        <dbReference type="ARBA" id="ARBA00022857"/>
    </source>
</evidence>